<dbReference type="EnsemblPlants" id="OMERI02G18260.1">
    <property type="protein sequence ID" value="OMERI02G18260.1"/>
    <property type="gene ID" value="OMERI02G18260"/>
</dbReference>
<keyword evidence="2" id="KW-1185">Reference proteome</keyword>
<proteinExistence type="predicted"/>
<evidence type="ECO:0000313" key="2">
    <source>
        <dbReference type="Proteomes" id="UP000008021"/>
    </source>
</evidence>
<organism evidence="1">
    <name type="scientific">Oryza meridionalis</name>
    <dbReference type="NCBI Taxonomy" id="40149"/>
    <lineage>
        <taxon>Eukaryota</taxon>
        <taxon>Viridiplantae</taxon>
        <taxon>Streptophyta</taxon>
        <taxon>Embryophyta</taxon>
        <taxon>Tracheophyta</taxon>
        <taxon>Spermatophyta</taxon>
        <taxon>Magnoliopsida</taxon>
        <taxon>Liliopsida</taxon>
        <taxon>Poales</taxon>
        <taxon>Poaceae</taxon>
        <taxon>BOP clade</taxon>
        <taxon>Oryzoideae</taxon>
        <taxon>Oryzeae</taxon>
        <taxon>Oryzinae</taxon>
        <taxon>Oryza</taxon>
    </lineage>
</organism>
<name>A0A0E0CL54_9ORYZ</name>
<dbReference type="AlphaFoldDB" id="A0A0E0CL54"/>
<dbReference type="Gramene" id="OMERI02G18260.1">
    <property type="protein sequence ID" value="OMERI02G18260.1"/>
    <property type="gene ID" value="OMERI02G18260"/>
</dbReference>
<accession>A0A0E0CL54</accession>
<sequence>MVGVLVECLYGYELAGGAAVETERCNAASLTSAPWERAKRCRESDLRLVALHHNRGLQSADAASLPPRPP</sequence>
<reference evidence="1" key="2">
    <citation type="submission" date="2018-05" db="EMBL/GenBank/DDBJ databases">
        <title>OmerRS3 (Oryza meridionalis Reference Sequence Version 3).</title>
        <authorList>
            <person name="Zhang J."/>
            <person name="Kudrna D."/>
            <person name="Lee S."/>
            <person name="Talag J."/>
            <person name="Welchert J."/>
            <person name="Wing R.A."/>
        </authorList>
    </citation>
    <scope>NUCLEOTIDE SEQUENCE [LARGE SCALE GENOMIC DNA]</scope>
    <source>
        <strain evidence="1">cv. OR44</strain>
    </source>
</reference>
<dbReference type="HOGENOM" id="CLU_2762073_0_0_1"/>
<evidence type="ECO:0000313" key="1">
    <source>
        <dbReference type="EnsemblPlants" id="OMERI02G18260.1"/>
    </source>
</evidence>
<dbReference type="Proteomes" id="UP000008021">
    <property type="component" value="Chromosome 2"/>
</dbReference>
<reference evidence="1" key="1">
    <citation type="submission" date="2015-04" db="UniProtKB">
        <authorList>
            <consortium name="EnsemblPlants"/>
        </authorList>
    </citation>
    <scope>IDENTIFICATION</scope>
</reference>
<protein>
    <submittedName>
        <fullName evidence="1">Uncharacterized protein</fullName>
    </submittedName>
</protein>